<evidence type="ECO:0000313" key="2">
    <source>
        <dbReference type="EMBL" id="KAK0460767.1"/>
    </source>
</evidence>
<evidence type="ECO:0000256" key="1">
    <source>
        <dbReference type="SAM" id="Phobius"/>
    </source>
</evidence>
<comment type="caution">
    <text evidence="2">The sequence shown here is derived from an EMBL/GenBank/DDBJ whole genome shotgun (WGS) entry which is preliminary data.</text>
</comment>
<feature type="transmembrane region" description="Helical" evidence="1">
    <location>
        <begin position="112"/>
        <end position="133"/>
    </location>
</feature>
<feature type="transmembrane region" description="Helical" evidence="1">
    <location>
        <begin position="79"/>
        <end position="100"/>
    </location>
</feature>
<sequence length="276" mass="30756">MFEGIYTGIVAVTLWAVASRNTRENRRRPHFLVAIILLLYLLAVLNLHGEWAMCISVFTTLPWKSVWETYNLSNVSSPVALPVTISGILSTVLADAALIWRCWIVWGRSWRVVLVPIACTTLATASRGIVAYYDAFGPPASPQAIFLEKAVNWAMLYAALIMATLLWCTILIIYRILRVGGTAGRIHVYQRVIEMLVESALLYSVVLVVLLVFEARNERAAVYIEDLAIAMRTCRIGNNTNNAGRPCCGRTCAPGRFLERKPGVVNPIWISFNIAE</sequence>
<keyword evidence="1" id="KW-0472">Membrane</keyword>
<feature type="transmembrane region" description="Helical" evidence="1">
    <location>
        <begin position="31"/>
        <end position="59"/>
    </location>
</feature>
<accession>A0AA39TJ46</accession>
<dbReference type="Proteomes" id="UP001175227">
    <property type="component" value="Unassembled WGS sequence"/>
</dbReference>
<evidence type="ECO:0000313" key="3">
    <source>
        <dbReference type="Proteomes" id="UP001175227"/>
    </source>
</evidence>
<dbReference type="AlphaFoldDB" id="A0AA39TJ46"/>
<keyword evidence="3" id="KW-1185">Reference proteome</keyword>
<organism evidence="2 3">
    <name type="scientific">Armillaria novae-zelandiae</name>
    <dbReference type="NCBI Taxonomy" id="153914"/>
    <lineage>
        <taxon>Eukaryota</taxon>
        <taxon>Fungi</taxon>
        <taxon>Dikarya</taxon>
        <taxon>Basidiomycota</taxon>
        <taxon>Agaricomycotina</taxon>
        <taxon>Agaricomycetes</taxon>
        <taxon>Agaricomycetidae</taxon>
        <taxon>Agaricales</taxon>
        <taxon>Marasmiineae</taxon>
        <taxon>Physalacriaceae</taxon>
        <taxon>Armillaria</taxon>
    </lineage>
</organism>
<reference evidence="2" key="1">
    <citation type="submission" date="2023-06" db="EMBL/GenBank/DDBJ databases">
        <authorList>
            <consortium name="Lawrence Berkeley National Laboratory"/>
            <person name="Ahrendt S."/>
            <person name="Sahu N."/>
            <person name="Indic B."/>
            <person name="Wong-Bajracharya J."/>
            <person name="Merenyi Z."/>
            <person name="Ke H.-M."/>
            <person name="Monk M."/>
            <person name="Kocsube S."/>
            <person name="Drula E."/>
            <person name="Lipzen A."/>
            <person name="Balint B."/>
            <person name="Henrissat B."/>
            <person name="Andreopoulos B."/>
            <person name="Martin F.M."/>
            <person name="Harder C.B."/>
            <person name="Rigling D."/>
            <person name="Ford K.L."/>
            <person name="Foster G.D."/>
            <person name="Pangilinan J."/>
            <person name="Papanicolaou A."/>
            <person name="Barry K."/>
            <person name="LaButti K."/>
            <person name="Viragh M."/>
            <person name="Koriabine M."/>
            <person name="Yan M."/>
            <person name="Riley R."/>
            <person name="Champramary S."/>
            <person name="Plett K.L."/>
            <person name="Tsai I.J."/>
            <person name="Slot J."/>
            <person name="Sipos G."/>
            <person name="Plett J."/>
            <person name="Nagy L.G."/>
            <person name="Grigoriev I.V."/>
        </authorList>
    </citation>
    <scope>NUCLEOTIDE SEQUENCE</scope>
    <source>
        <strain evidence="2">ICMP 16352</strain>
    </source>
</reference>
<keyword evidence="1" id="KW-0812">Transmembrane</keyword>
<gene>
    <name evidence="2" type="ORF">IW261DRAFT_1533208</name>
</gene>
<name>A0AA39TJ46_9AGAR</name>
<keyword evidence="1" id="KW-1133">Transmembrane helix</keyword>
<feature type="transmembrane region" description="Helical" evidence="1">
    <location>
        <begin position="153"/>
        <end position="174"/>
    </location>
</feature>
<dbReference type="EMBL" id="JAUEPR010000167">
    <property type="protein sequence ID" value="KAK0460767.1"/>
    <property type="molecule type" value="Genomic_DNA"/>
</dbReference>
<protein>
    <submittedName>
        <fullName evidence="2">Uncharacterized protein</fullName>
    </submittedName>
</protein>
<proteinExistence type="predicted"/>
<feature type="transmembrane region" description="Helical" evidence="1">
    <location>
        <begin position="195"/>
        <end position="213"/>
    </location>
</feature>